<evidence type="ECO:0000313" key="4">
    <source>
        <dbReference type="Proteomes" id="UP000593892"/>
    </source>
</evidence>
<protein>
    <submittedName>
        <fullName evidence="3">FAD-dependent oxidoreductase</fullName>
    </submittedName>
</protein>
<evidence type="ECO:0000256" key="1">
    <source>
        <dbReference type="SAM" id="MobiDB-lite"/>
    </source>
</evidence>
<keyword evidence="4" id="KW-1185">Reference proteome</keyword>
<dbReference type="AlphaFoldDB" id="A0A7S7SLZ5"/>
<proteinExistence type="predicted"/>
<accession>A0A7S7SLZ5</accession>
<dbReference type="Gene3D" id="1.10.3110.10">
    <property type="entry name" value="protoporphyrinogen ix oxidase, domain 3"/>
    <property type="match status" value="1"/>
</dbReference>
<dbReference type="PANTHER" id="PTHR42841">
    <property type="entry name" value="AMINE OXIDASE"/>
    <property type="match status" value="1"/>
</dbReference>
<sequence>MSNPDVLIVGAGLAGICCARALQKEGVSFQVIEASDSVGGRVRTEKVDGFLLDRGFQVLLTAYPEALEQLDYDRLQLCAFAPGALIRADGRFFRIPDPWREPGAFMTSLFSPIGGFADKFKLSRIRSAVLRKTIEEIFEGEDISTMQALRRRQISQPMIDRFFKPFIGGVMLDPKLTVSNRLFEFVFKMFAEGDAAVPAEGMQAIPRQLAEVLPEGSIRFNERVHSIGLNQVKLSTGEVLAAKQVVVATEGPEASRLLGFDRTISSRSVCTLYFAAKESPVEEPMLVLSGSSRGPINNLAVMNVVAPGYAPAGEQLVSITVLGWPSRDDQTVVSMVRGQLRHWYGLVADEWRLLRMYRIEHGLPVVSPMEWQQSSRLAAGLYVCGDHRSTPSIQGAMESGRLTGEAVIRELKGQPDPVTRVRKDEPRLVELRESNQG</sequence>
<dbReference type="Proteomes" id="UP000593892">
    <property type="component" value="Chromosome"/>
</dbReference>
<gene>
    <name evidence="3" type="ORF">IRI77_08025</name>
</gene>
<organism evidence="3 4">
    <name type="scientific">Paludibaculum fermentans</name>
    <dbReference type="NCBI Taxonomy" id="1473598"/>
    <lineage>
        <taxon>Bacteria</taxon>
        <taxon>Pseudomonadati</taxon>
        <taxon>Acidobacteriota</taxon>
        <taxon>Terriglobia</taxon>
        <taxon>Bryobacterales</taxon>
        <taxon>Bryobacteraceae</taxon>
        <taxon>Paludibaculum</taxon>
    </lineage>
</organism>
<name>A0A7S7SLZ5_PALFE</name>
<dbReference type="GO" id="GO:0016491">
    <property type="term" value="F:oxidoreductase activity"/>
    <property type="evidence" value="ECO:0007669"/>
    <property type="project" value="InterPro"/>
</dbReference>
<evidence type="ECO:0000259" key="2">
    <source>
        <dbReference type="Pfam" id="PF01593"/>
    </source>
</evidence>
<dbReference type="Gene3D" id="3.50.50.60">
    <property type="entry name" value="FAD/NAD(P)-binding domain"/>
    <property type="match status" value="1"/>
</dbReference>
<dbReference type="EMBL" id="CP063849">
    <property type="protein sequence ID" value="QOY89889.1"/>
    <property type="molecule type" value="Genomic_DNA"/>
</dbReference>
<dbReference type="InterPro" id="IPR002937">
    <property type="entry name" value="Amino_oxidase"/>
</dbReference>
<feature type="domain" description="Amine oxidase" evidence="2">
    <location>
        <begin position="13"/>
        <end position="407"/>
    </location>
</feature>
<dbReference type="InterPro" id="IPR036188">
    <property type="entry name" value="FAD/NAD-bd_sf"/>
</dbReference>
<dbReference type="RefSeq" id="WP_194451552.1">
    <property type="nucleotide sequence ID" value="NZ_CP063849.1"/>
</dbReference>
<dbReference type="SUPFAM" id="SSF51905">
    <property type="entry name" value="FAD/NAD(P)-binding domain"/>
    <property type="match status" value="1"/>
</dbReference>
<feature type="region of interest" description="Disordered" evidence="1">
    <location>
        <begin position="414"/>
        <end position="437"/>
    </location>
</feature>
<dbReference type="Gene3D" id="3.90.660.20">
    <property type="entry name" value="Protoporphyrinogen oxidase, mitochondrial, domain 2"/>
    <property type="match status" value="1"/>
</dbReference>
<evidence type="ECO:0000313" key="3">
    <source>
        <dbReference type="EMBL" id="QOY89889.1"/>
    </source>
</evidence>
<reference evidence="3 4" key="1">
    <citation type="submission" date="2020-10" db="EMBL/GenBank/DDBJ databases">
        <title>Complete genome sequence of Paludibaculum fermentans P105T, a facultatively anaerobic acidobacterium capable of dissimilatory Fe(III) reduction.</title>
        <authorList>
            <person name="Dedysh S.N."/>
            <person name="Beletsky A.V."/>
            <person name="Kulichevskaya I.S."/>
            <person name="Mardanov A.V."/>
            <person name="Ravin N.V."/>
        </authorList>
    </citation>
    <scope>NUCLEOTIDE SEQUENCE [LARGE SCALE GENOMIC DNA]</scope>
    <source>
        <strain evidence="3 4">P105</strain>
    </source>
</reference>
<dbReference type="Pfam" id="PF01593">
    <property type="entry name" value="Amino_oxidase"/>
    <property type="match status" value="1"/>
</dbReference>
<dbReference type="KEGG" id="pfer:IRI77_08025"/>